<dbReference type="PANTHER" id="PTHR15907">
    <property type="entry name" value="DUF614 FAMILY PROTEIN-RELATED"/>
    <property type="match status" value="1"/>
</dbReference>
<sequence length="313" mass="34869">MGDGNASRYVKLVRDQAPAEDITPGELNHPFKSHSCFTFCFVLFGCRENGKGKICWGSVEKNNVIRVLCLIFRFHTFPAKFLISVYFFAVDACMNLAIHRCIECGQPLPKVTSPLLMKIGQLGFLAVLKILKVIFNCLDFRTAVKETGESWTGLFCPCVLFGRNIENLQEIPWKNACVCHGMCVEGGVALAAATALFHGIDPKTSFLICEGLFFAWWMCGIYAGLFRQSLQKKYHLKNSPCDPCLVHCCLHWCAICQEHRELKNHLSDNAAVVMTVTNPPPVQEMKTGENKESVSSASSSGNGEHRDLEIQPL</sequence>
<dbReference type="EMBL" id="PKMF04000582">
    <property type="protein sequence ID" value="KAK7825182.1"/>
    <property type="molecule type" value="Genomic_DNA"/>
</dbReference>
<name>A0AAW0JE42_QUESU</name>
<evidence type="ECO:0000313" key="4">
    <source>
        <dbReference type="Proteomes" id="UP000237347"/>
    </source>
</evidence>
<dbReference type="Pfam" id="PF04749">
    <property type="entry name" value="PLAC8"/>
    <property type="match status" value="1"/>
</dbReference>
<proteinExistence type="predicted"/>
<feature type="compositionally biased region" description="Basic and acidic residues" evidence="1">
    <location>
        <begin position="303"/>
        <end position="313"/>
    </location>
</feature>
<keyword evidence="2" id="KW-0812">Transmembrane</keyword>
<feature type="transmembrane region" description="Helical" evidence="2">
    <location>
        <begin position="205"/>
        <end position="225"/>
    </location>
</feature>
<gene>
    <name evidence="3" type="primary">CNR6_2</name>
    <name evidence="3" type="ORF">CFP56_033658</name>
</gene>
<dbReference type="InterPro" id="IPR006461">
    <property type="entry name" value="PLAC_motif_containing"/>
</dbReference>
<protein>
    <submittedName>
        <fullName evidence="3">Cell number regulator 6</fullName>
    </submittedName>
</protein>
<dbReference type="Proteomes" id="UP000237347">
    <property type="component" value="Unassembled WGS sequence"/>
</dbReference>
<keyword evidence="2" id="KW-1133">Transmembrane helix</keyword>
<organism evidence="3 4">
    <name type="scientific">Quercus suber</name>
    <name type="common">Cork oak</name>
    <dbReference type="NCBI Taxonomy" id="58331"/>
    <lineage>
        <taxon>Eukaryota</taxon>
        <taxon>Viridiplantae</taxon>
        <taxon>Streptophyta</taxon>
        <taxon>Embryophyta</taxon>
        <taxon>Tracheophyta</taxon>
        <taxon>Spermatophyta</taxon>
        <taxon>Magnoliopsida</taxon>
        <taxon>eudicotyledons</taxon>
        <taxon>Gunneridae</taxon>
        <taxon>Pentapetalae</taxon>
        <taxon>rosids</taxon>
        <taxon>fabids</taxon>
        <taxon>Fagales</taxon>
        <taxon>Fagaceae</taxon>
        <taxon>Quercus</taxon>
    </lineage>
</organism>
<evidence type="ECO:0000256" key="2">
    <source>
        <dbReference type="SAM" id="Phobius"/>
    </source>
</evidence>
<evidence type="ECO:0000313" key="3">
    <source>
        <dbReference type="EMBL" id="KAK7825182.1"/>
    </source>
</evidence>
<dbReference type="AlphaFoldDB" id="A0AAW0JE42"/>
<accession>A0AAW0JE42</accession>
<feature type="region of interest" description="Disordered" evidence="1">
    <location>
        <begin position="279"/>
        <end position="313"/>
    </location>
</feature>
<comment type="caution">
    <text evidence="3">The sequence shown here is derived from an EMBL/GenBank/DDBJ whole genome shotgun (WGS) entry which is preliminary data.</text>
</comment>
<dbReference type="NCBIfam" id="TIGR01571">
    <property type="entry name" value="A_thal_Cys_rich"/>
    <property type="match status" value="1"/>
</dbReference>
<keyword evidence="2" id="KW-0472">Membrane</keyword>
<evidence type="ECO:0000256" key="1">
    <source>
        <dbReference type="SAM" id="MobiDB-lite"/>
    </source>
</evidence>
<reference evidence="3 4" key="1">
    <citation type="journal article" date="2018" name="Sci. Data">
        <title>The draft genome sequence of cork oak.</title>
        <authorList>
            <person name="Ramos A.M."/>
            <person name="Usie A."/>
            <person name="Barbosa P."/>
            <person name="Barros P.M."/>
            <person name="Capote T."/>
            <person name="Chaves I."/>
            <person name="Simoes F."/>
            <person name="Abreu I."/>
            <person name="Carrasquinho I."/>
            <person name="Faro C."/>
            <person name="Guimaraes J.B."/>
            <person name="Mendonca D."/>
            <person name="Nobrega F."/>
            <person name="Rodrigues L."/>
            <person name="Saibo N.J.M."/>
            <person name="Varela M.C."/>
            <person name="Egas C."/>
            <person name="Matos J."/>
            <person name="Miguel C.M."/>
            <person name="Oliveira M.M."/>
            <person name="Ricardo C.P."/>
            <person name="Goncalves S."/>
        </authorList>
    </citation>
    <scope>NUCLEOTIDE SEQUENCE [LARGE SCALE GENOMIC DNA]</scope>
    <source>
        <strain evidence="4">cv. HL8</strain>
    </source>
</reference>
<keyword evidence="4" id="KW-1185">Reference proteome</keyword>